<feature type="compositionally biased region" description="Polar residues" evidence="1">
    <location>
        <begin position="235"/>
        <end position="251"/>
    </location>
</feature>
<accession>A0A1J4MWJ4</accession>
<feature type="chain" id="PRO_5012768973" evidence="2">
    <location>
        <begin position="24"/>
        <end position="344"/>
    </location>
</feature>
<comment type="caution">
    <text evidence="3">The sequence shown here is derived from an EMBL/GenBank/DDBJ whole genome shotgun (WGS) entry which is preliminary data.</text>
</comment>
<sequence>MYINKLLLNILFSFILYLSVSVAVNLRANNVGIQKVTVQSLTEVPYRTIEIRTPVDGLLIQQNIEELGLHSPGTAFVIMAEGDQYYKSTITTGKGNVSVNRIVEAGRNVYIQMFRDFEAVFIRNKKPGQRIFRNELLAVVRVRKTLPGEKPIINKLPRSVPTMYINSTSTELTLANTTTSEDLTAITTVTPEYNETKTDTYLDIETQSLNEEDDTKYGEFSNLSEFTSDSEGEVSDQNSNEGKFEIQTQDTNSLDSVKLKSGEVPSKYIEGPSLVIPEEDQMPLEDFGGPGPVIPEEDQMPLEDFGGPGPVIPEEDQIPLKDIGGPDPVIPEKDQIPLKDIGGP</sequence>
<keyword evidence="2" id="KW-0732">Signal</keyword>
<feature type="non-terminal residue" evidence="3">
    <location>
        <position position="344"/>
    </location>
</feature>
<dbReference type="EMBL" id="LRBS01000026">
    <property type="protein sequence ID" value="OII77851.1"/>
    <property type="molecule type" value="Genomic_DNA"/>
</dbReference>
<feature type="region of interest" description="Disordered" evidence="1">
    <location>
        <begin position="277"/>
        <end position="344"/>
    </location>
</feature>
<organism evidence="3 4">
    <name type="scientific">Cryptosporidium andersoni</name>
    <dbReference type="NCBI Taxonomy" id="117008"/>
    <lineage>
        <taxon>Eukaryota</taxon>
        <taxon>Sar</taxon>
        <taxon>Alveolata</taxon>
        <taxon>Apicomplexa</taxon>
        <taxon>Conoidasida</taxon>
        <taxon>Coccidia</taxon>
        <taxon>Eucoccidiorida</taxon>
        <taxon>Eimeriorina</taxon>
        <taxon>Cryptosporidiidae</taxon>
        <taxon>Cryptosporidium</taxon>
    </lineage>
</organism>
<keyword evidence="4" id="KW-1185">Reference proteome</keyword>
<dbReference type="AlphaFoldDB" id="A0A1J4MWJ4"/>
<evidence type="ECO:0000313" key="4">
    <source>
        <dbReference type="Proteomes" id="UP000186804"/>
    </source>
</evidence>
<proteinExistence type="predicted"/>
<evidence type="ECO:0000256" key="2">
    <source>
        <dbReference type="SAM" id="SignalP"/>
    </source>
</evidence>
<gene>
    <name evidence="3" type="ORF">cand_026760</name>
</gene>
<name>A0A1J4MWJ4_9CRYT</name>
<dbReference type="OrthoDB" id="343821at2759"/>
<feature type="signal peptide" evidence="2">
    <location>
        <begin position="1"/>
        <end position="23"/>
    </location>
</feature>
<evidence type="ECO:0000313" key="3">
    <source>
        <dbReference type="EMBL" id="OII77851.1"/>
    </source>
</evidence>
<dbReference type="RefSeq" id="XP_067069697.1">
    <property type="nucleotide sequence ID" value="XM_067212904.1"/>
</dbReference>
<dbReference type="VEuPathDB" id="CryptoDB:cand_026760"/>
<dbReference type="GeneID" id="92366860"/>
<evidence type="ECO:0000256" key="1">
    <source>
        <dbReference type="SAM" id="MobiDB-lite"/>
    </source>
</evidence>
<protein>
    <submittedName>
        <fullName evidence="3">Uncharacterized protein</fullName>
    </submittedName>
</protein>
<reference evidence="3 4" key="1">
    <citation type="submission" date="2016-10" db="EMBL/GenBank/DDBJ databases">
        <title>Reductive evolution of mitochondrial metabolism and differential evolution of invasion-related proteins in Cryptosporidium.</title>
        <authorList>
            <person name="Liu S."/>
            <person name="Roellig D.M."/>
            <person name="Guo Y."/>
            <person name="Li N."/>
            <person name="Frace M.A."/>
            <person name="Tang K."/>
            <person name="Zhang L."/>
            <person name="Feng Y."/>
            <person name="Xiao L."/>
        </authorList>
    </citation>
    <scope>NUCLEOTIDE SEQUENCE [LARGE SCALE GENOMIC DNA]</scope>
    <source>
        <strain evidence="3">30847</strain>
    </source>
</reference>
<feature type="region of interest" description="Disordered" evidence="1">
    <location>
        <begin position="226"/>
        <end position="251"/>
    </location>
</feature>
<dbReference type="Proteomes" id="UP000186804">
    <property type="component" value="Unassembled WGS sequence"/>
</dbReference>